<dbReference type="EC" id="2.7.11.-" evidence="5"/>
<dbReference type="PANTHER" id="PTHR33705">
    <property type="entry name" value="PHOSPHOCARRIER PROTEIN HPR"/>
    <property type="match status" value="1"/>
</dbReference>
<dbReference type="AlphaFoldDB" id="A0A449AUR3"/>
<keyword evidence="2" id="KW-0963">Cytoplasm</keyword>
<dbReference type="RefSeq" id="WP_027333819.1">
    <property type="nucleotide sequence ID" value="NZ_LR215024.1"/>
</dbReference>
<keyword evidence="6" id="KW-1185">Reference proteome</keyword>
<name>A0A449AUR3_9BACT</name>
<dbReference type="KEGG" id="mgly:NCTC10194_00225"/>
<dbReference type="InterPro" id="IPR000032">
    <property type="entry name" value="HPr-like"/>
</dbReference>
<dbReference type="GO" id="GO:0016740">
    <property type="term" value="F:transferase activity"/>
    <property type="evidence" value="ECO:0007669"/>
    <property type="project" value="UniProtKB-KW"/>
</dbReference>
<evidence type="ECO:0000256" key="3">
    <source>
        <dbReference type="ARBA" id="ARBA00022683"/>
    </source>
</evidence>
<dbReference type="NCBIfam" id="TIGR01003">
    <property type="entry name" value="PTS_HPr_family"/>
    <property type="match status" value="1"/>
</dbReference>
<evidence type="ECO:0000259" key="4">
    <source>
        <dbReference type="PROSITE" id="PS51350"/>
    </source>
</evidence>
<keyword evidence="3" id="KW-0598">Phosphotransferase system</keyword>
<dbReference type="Pfam" id="PF00381">
    <property type="entry name" value="PTS-HPr"/>
    <property type="match status" value="1"/>
</dbReference>
<evidence type="ECO:0000313" key="6">
    <source>
        <dbReference type="Proteomes" id="UP000290815"/>
    </source>
</evidence>
<reference evidence="5 6" key="1">
    <citation type="submission" date="2019-01" db="EMBL/GenBank/DDBJ databases">
        <authorList>
            <consortium name="Pathogen Informatics"/>
        </authorList>
    </citation>
    <scope>NUCLEOTIDE SEQUENCE [LARGE SCALE GENOMIC DNA]</scope>
    <source>
        <strain evidence="5 6">NCTC10194</strain>
    </source>
</reference>
<dbReference type="PRINTS" id="PR00107">
    <property type="entry name" value="PHOSPHOCPHPR"/>
</dbReference>
<dbReference type="PANTHER" id="PTHR33705:SF2">
    <property type="entry name" value="PHOSPHOCARRIER PROTEIN NPR"/>
    <property type="match status" value="1"/>
</dbReference>
<gene>
    <name evidence="5" type="primary">ptsH</name>
    <name evidence="5" type="ORF">NCTC10194_00225</name>
</gene>
<dbReference type="Gene3D" id="3.30.1340.10">
    <property type="entry name" value="HPr-like"/>
    <property type="match status" value="1"/>
</dbReference>
<dbReference type="GO" id="GO:0009401">
    <property type="term" value="P:phosphoenolpyruvate-dependent sugar phosphotransferase system"/>
    <property type="evidence" value="ECO:0007669"/>
    <property type="project" value="UniProtKB-KW"/>
</dbReference>
<dbReference type="InterPro" id="IPR050399">
    <property type="entry name" value="HPr"/>
</dbReference>
<evidence type="ECO:0000256" key="2">
    <source>
        <dbReference type="ARBA" id="ARBA00022490"/>
    </source>
</evidence>
<proteinExistence type="predicted"/>
<dbReference type="Proteomes" id="UP000290815">
    <property type="component" value="Chromosome"/>
</dbReference>
<evidence type="ECO:0000256" key="1">
    <source>
        <dbReference type="ARBA" id="ARBA00004496"/>
    </source>
</evidence>
<comment type="subcellular location">
    <subcellularLocation>
        <location evidence="1">Cytoplasm</location>
    </subcellularLocation>
</comment>
<dbReference type="EMBL" id="LR215024">
    <property type="protein sequence ID" value="VEU70223.1"/>
    <property type="molecule type" value="Genomic_DNA"/>
</dbReference>
<protein>
    <submittedName>
        <fullName evidence="5">PTS system phosphocarrier protein HPr</fullName>
        <ecNumber evidence="5">2.7.11.-</ecNumber>
    </submittedName>
</protein>
<dbReference type="SUPFAM" id="SSF55594">
    <property type="entry name" value="HPr-like"/>
    <property type="match status" value="1"/>
</dbReference>
<evidence type="ECO:0000313" key="5">
    <source>
        <dbReference type="EMBL" id="VEU70223.1"/>
    </source>
</evidence>
<keyword evidence="5" id="KW-0808">Transferase</keyword>
<dbReference type="CDD" id="cd00367">
    <property type="entry name" value="PTS-HPr_like"/>
    <property type="match status" value="1"/>
</dbReference>
<dbReference type="InterPro" id="IPR035895">
    <property type="entry name" value="HPr-like_sf"/>
</dbReference>
<dbReference type="PROSITE" id="PS51350">
    <property type="entry name" value="PTS_HPR_DOM"/>
    <property type="match status" value="1"/>
</dbReference>
<dbReference type="GO" id="GO:0005737">
    <property type="term" value="C:cytoplasm"/>
    <property type="evidence" value="ECO:0007669"/>
    <property type="project" value="UniProtKB-SubCell"/>
</dbReference>
<sequence>MKEITVKIIDPIGIHARPAQLLTAAASKFKSESKITANGLEANLKSIMNIMTLGVKSGDEVTLKVSGEDEDLAFETILGAFKSNGLCE</sequence>
<accession>A0A449AUR3</accession>
<feature type="domain" description="HPr" evidence="4">
    <location>
        <begin position="1"/>
        <end position="88"/>
    </location>
</feature>
<organism evidence="5 6">
    <name type="scientific">Mycoplasmopsis glycophila</name>
    <dbReference type="NCBI Taxonomy" id="171285"/>
    <lineage>
        <taxon>Bacteria</taxon>
        <taxon>Bacillati</taxon>
        <taxon>Mycoplasmatota</taxon>
        <taxon>Mycoplasmoidales</taxon>
        <taxon>Metamycoplasmataceae</taxon>
        <taxon>Mycoplasmopsis</taxon>
    </lineage>
</organism>